<dbReference type="CTD" id="7405"/>
<evidence type="ECO:0000313" key="5">
    <source>
        <dbReference type="Proteomes" id="UP000019118"/>
    </source>
</evidence>
<keyword evidence="5" id="KW-1185">Reference proteome</keyword>
<feature type="region of interest" description="Disordered" evidence="3">
    <location>
        <begin position="577"/>
        <end position="613"/>
    </location>
</feature>
<dbReference type="GO" id="GO:0005768">
    <property type="term" value="C:endosome"/>
    <property type="evidence" value="ECO:0007669"/>
    <property type="project" value="TreeGrafter"/>
</dbReference>
<evidence type="ECO:0008006" key="6">
    <source>
        <dbReference type="Google" id="ProtNLM"/>
    </source>
</evidence>
<keyword evidence="1 2" id="KW-0175">Coiled coil</keyword>
<dbReference type="KEGG" id="dpa:109543273"/>
<proteinExistence type="predicted"/>
<feature type="coiled-coil region" evidence="2">
    <location>
        <begin position="205"/>
        <end position="235"/>
    </location>
</feature>
<dbReference type="GeneID" id="109543273"/>
<dbReference type="GO" id="GO:0035493">
    <property type="term" value="P:SNARE complex assembly"/>
    <property type="evidence" value="ECO:0007669"/>
    <property type="project" value="TreeGrafter"/>
</dbReference>
<protein>
    <recommendedName>
        <fullName evidence="6">C2 domain-containing protein</fullName>
    </recommendedName>
</protein>
<feature type="region of interest" description="Disordered" evidence="3">
    <location>
        <begin position="772"/>
        <end position="802"/>
    </location>
</feature>
<evidence type="ECO:0000256" key="3">
    <source>
        <dbReference type="SAM" id="MobiDB-lite"/>
    </source>
</evidence>
<dbReference type="AlphaFoldDB" id="A0AAR5Q5Q2"/>
<reference evidence="5" key="1">
    <citation type="journal article" date="2013" name="Genome Biol.">
        <title>Draft genome of the mountain pine beetle, Dendroctonus ponderosae Hopkins, a major forest pest.</title>
        <authorList>
            <person name="Keeling C.I."/>
            <person name="Yuen M.M."/>
            <person name="Liao N.Y."/>
            <person name="Docking T.R."/>
            <person name="Chan S.K."/>
            <person name="Taylor G.A."/>
            <person name="Palmquist D.L."/>
            <person name="Jackman S.D."/>
            <person name="Nguyen A."/>
            <person name="Li M."/>
            <person name="Henderson H."/>
            <person name="Janes J.K."/>
            <person name="Zhao Y."/>
            <person name="Pandoh P."/>
            <person name="Moore R."/>
            <person name="Sperling F.A."/>
            <person name="Huber D.P."/>
            <person name="Birol I."/>
            <person name="Jones S.J."/>
            <person name="Bohlmann J."/>
        </authorList>
    </citation>
    <scope>NUCLEOTIDE SEQUENCE</scope>
</reference>
<evidence type="ECO:0000313" key="4">
    <source>
        <dbReference type="EnsemblMetazoa" id="XP_019768451.1"/>
    </source>
</evidence>
<dbReference type="PANTHER" id="PTHR15157">
    <property type="entry name" value="UV RADIATION RESISTANCE-ASSOCIATED GENE PROTEIN"/>
    <property type="match status" value="1"/>
</dbReference>
<dbReference type="GO" id="GO:0000149">
    <property type="term" value="F:SNARE binding"/>
    <property type="evidence" value="ECO:0007669"/>
    <property type="project" value="TreeGrafter"/>
</dbReference>
<feature type="compositionally biased region" description="Polar residues" evidence="3">
    <location>
        <begin position="789"/>
        <end position="802"/>
    </location>
</feature>
<evidence type="ECO:0000256" key="2">
    <source>
        <dbReference type="SAM" id="Coils"/>
    </source>
</evidence>
<dbReference type="Proteomes" id="UP000019118">
    <property type="component" value="Unassembled WGS sequence"/>
</dbReference>
<dbReference type="EnsemblMetazoa" id="XM_019912892.1">
    <property type="protein sequence ID" value="XP_019768451.1"/>
    <property type="gene ID" value="LOC109543273"/>
</dbReference>
<reference evidence="4" key="2">
    <citation type="submission" date="2024-08" db="UniProtKB">
        <authorList>
            <consortium name="EnsemblMetazoa"/>
        </authorList>
    </citation>
    <scope>IDENTIFICATION</scope>
</reference>
<sequence length="818" mass="93873">MAEHCEFADILNFTTSEFALGRQRCRKWVSLITQQLRLRHVYQIFAYNIPEEKKASYYFTLHNTPMSSPFYTSEKLESKNPKWKELPHSSSMNTNMSSVVVRVWKSSKLKDQIILTWGVNFSGLVYLGNKITDLQPKYFKANTVIFFMQGVYFTSQDCLRNDVDAPFKNNLNLLPTSPGGLVLYRRAAIKAPKGEIASSYTLEKLRKLQQLQRELKRRKLDVQNIRERIQSASERESKQDDYELQISSSSNIRFAPQLLTMNHLNKLLHEKPTKAERQAMNAASKSIETCRFRLRMLHEERDRRSVYLRKLKQQQVALIEENEKQNCSLMSLYHILGKESQHWEEYMQNLTSSRELLLSLSEQLRLRQTDLLKELLFIYPIDKLPNQNKYTMLGIHLPDSELLLDYQDAGVSVVLGYICHILIMCSIFLQVPLRHPVKHFGSRSVIYDQAYPDIPDKEREFPLYTKGRDRAHFSYAVFLLNKNISQLRWFMHRKLTVDLKETLKHLRYLLLGEDVEEQRPGMGFTLHLDKKMTTESSRADNAASLDKLISPSSLSSLSSSNLNDPLLDRLTDDLRVQRIGSPPHSPQPTPKKKFSLFGKSTAKKPDNCDQSPKCSNEVLAVPEAYLNRQISKDLFHRCASGGFKFEASESSAIEIRQGVEIVRLEDSDSIEEGSMGVFLGTDPLDPSANLDSMITKSIDIRKESARGDEDRFSRSMDSYAREDLTDLDEFPSDSVIEASKANSRSLSSVSADVHVGNQQLLKQWLSGDMDTISSNEGLFEHEKPAVENSDVSSPLTERTDRLLSTNQSFNLVKHRPLD</sequence>
<name>A0AAR5Q5Q2_DENPD</name>
<evidence type="ECO:0000256" key="1">
    <source>
        <dbReference type="ARBA" id="ARBA00023054"/>
    </source>
</evidence>
<organism evidence="4 5">
    <name type="scientific">Dendroctonus ponderosae</name>
    <name type="common">Mountain pine beetle</name>
    <dbReference type="NCBI Taxonomy" id="77166"/>
    <lineage>
        <taxon>Eukaryota</taxon>
        <taxon>Metazoa</taxon>
        <taxon>Ecdysozoa</taxon>
        <taxon>Arthropoda</taxon>
        <taxon>Hexapoda</taxon>
        <taxon>Insecta</taxon>
        <taxon>Pterygota</taxon>
        <taxon>Neoptera</taxon>
        <taxon>Endopterygota</taxon>
        <taxon>Coleoptera</taxon>
        <taxon>Polyphaga</taxon>
        <taxon>Cucujiformia</taxon>
        <taxon>Curculionidae</taxon>
        <taxon>Scolytinae</taxon>
        <taxon>Dendroctonus</taxon>
    </lineage>
</organism>
<accession>A0AAR5Q5Q2</accession>
<dbReference type="GO" id="GO:0000323">
    <property type="term" value="C:lytic vacuole"/>
    <property type="evidence" value="ECO:0007669"/>
    <property type="project" value="TreeGrafter"/>
</dbReference>
<dbReference type="PANTHER" id="PTHR15157:SF5">
    <property type="entry name" value="UV RADIATION RESISTANCE-ASSOCIATED GENE PROTEIN"/>
    <property type="match status" value="1"/>
</dbReference>